<dbReference type="EMBL" id="BFAG01000011">
    <property type="protein sequence ID" value="GBF06905.1"/>
    <property type="molecule type" value="Genomic_DNA"/>
</dbReference>
<organism evidence="2 3">
    <name type="scientific">Deinococcus aerius</name>
    <dbReference type="NCBI Taxonomy" id="200253"/>
    <lineage>
        <taxon>Bacteria</taxon>
        <taxon>Thermotogati</taxon>
        <taxon>Deinococcota</taxon>
        <taxon>Deinococci</taxon>
        <taxon>Deinococcales</taxon>
        <taxon>Deinococcaceae</taxon>
        <taxon>Deinococcus</taxon>
    </lineage>
</organism>
<evidence type="ECO:0008006" key="4">
    <source>
        <dbReference type="Google" id="ProtNLM"/>
    </source>
</evidence>
<dbReference type="Proteomes" id="UP000236569">
    <property type="component" value="Unassembled WGS sequence"/>
</dbReference>
<gene>
    <name evidence="2" type="ORF">DAERI_110087</name>
</gene>
<feature type="chain" id="PRO_5014407580" description="Lipoprotein" evidence="1">
    <location>
        <begin position="20"/>
        <end position="361"/>
    </location>
</feature>
<dbReference type="SUPFAM" id="SSF63829">
    <property type="entry name" value="Calcium-dependent phosphotriesterase"/>
    <property type="match status" value="1"/>
</dbReference>
<keyword evidence="1" id="KW-0732">Signal</keyword>
<keyword evidence="3" id="KW-1185">Reference proteome</keyword>
<feature type="signal peptide" evidence="1">
    <location>
        <begin position="1"/>
        <end position="19"/>
    </location>
</feature>
<evidence type="ECO:0000256" key="1">
    <source>
        <dbReference type="SAM" id="SignalP"/>
    </source>
</evidence>
<accession>A0A2I9E0D3</accession>
<protein>
    <recommendedName>
        <fullName evidence="4">Lipoprotein</fullName>
    </recommendedName>
</protein>
<comment type="caution">
    <text evidence="2">The sequence shown here is derived from an EMBL/GenBank/DDBJ whole genome shotgun (WGS) entry which is preliminary data.</text>
</comment>
<evidence type="ECO:0000313" key="2">
    <source>
        <dbReference type="EMBL" id="GBF06905.1"/>
    </source>
</evidence>
<dbReference type="OrthoDB" id="74041at2"/>
<dbReference type="PROSITE" id="PS51257">
    <property type="entry name" value="PROKAR_LIPOPROTEIN"/>
    <property type="match status" value="1"/>
</dbReference>
<dbReference type="AlphaFoldDB" id="A0A2I9E0D3"/>
<name>A0A2I9E0D3_9DEIO</name>
<proteinExistence type="predicted"/>
<sequence length="361" mass="37138">MSRPRLMALALLLPGLLAACTGTDEGAVTLRLAVLTDGGATVRTVTTSSGGTTPAPGDVTVSVNGGVTLDTLPGGARLALTLAGGVESRDVNLANAAPFAALPFTPTCLTATALSAARDRLLTLNQCGTGGTVNGPQQLALYRTDGTLVWTATLPTFTPPIATPDTPPLRIAVIGNTGVVARPVVGGGSETIRVAPQNTGDIVATSSTPVRTVAIRDLAPSGSLIYAATDAGVQPLRDTGEPDPSRTVTAFGTGRVDRLWTSAGSGSVGNLFAAWRDATLGGDGSSQPLRLWDGARTSAVTVTFFSALRDVTFAPDGNLYALTRTDLRRYDTVFGLSQNNWREQVLLSGLNDARAVTWLVP</sequence>
<reference evidence="3" key="1">
    <citation type="submission" date="2018-01" db="EMBL/GenBank/DDBJ databases">
        <title>Draft Genome Sequence of the Radioresistant Bacterium Deinococcus aerius TR0125, Isolated from the Higher Atmosphere above Japan.</title>
        <authorList>
            <person name="Satoh K."/>
            <person name="Arai H."/>
            <person name="Sanzen T."/>
            <person name="Kawaguchi Y."/>
            <person name="Hayashi H."/>
            <person name="Yokobori S."/>
            <person name="Yamagishi A."/>
            <person name="Oono Y."/>
            <person name="Narumi I."/>
        </authorList>
    </citation>
    <scope>NUCLEOTIDE SEQUENCE [LARGE SCALE GENOMIC DNA]</scope>
    <source>
        <strain evidence="3">TR0125</strain>
    </source>
</reference>
<dbReference type="RefSeq" id="WP_103130252.1">
    <property type="nucleotide sequence ID" value="NZ_BFAG01000011.1"/>
</dbReference>
<evidence type="ECO:0000313" key="3">
    <source>
        <dbReference type="Proteomes" id="UP000236569"/>
    </source>
</evidence>